<keyword evidence="3" id="KW-1185">Reference proteome</keyword>
<proteinExistence type="predicted"/>
<reference evidence="2 3" key="1">
    <citation type="submission" date="2020-10" db="EMBL/GenBank/DDBJ databases">
        <title>The Coptis chinensis genome and diversification of protoberbering-type alkaloids.</title>
        <authorList>
            <person name="Wang B."/>
            <person name="Shu S."/>
            <person name="Song C."/>
            <person name="Liu Y."/>
        </authorList>
    </citation>
    <scope>NUCLEOTIDE SEQUENCE [LARGE SCALE GENOMIC DNA]</scope>
    <source>
        <strain evidence="2">HL-2020</strain>
        <tissue evidence="2">Leaf</tissue>
    </source>
</reference>
<feature type="region of interest" description="Disordered" evidence="1">
    <location>
        <begin position="81"/>
        <end position="107"/>
    </location>
</feature>
<evidence type="ECO:0000313" key="3">
    <source>
        <dbReference type="Proteomes" id="UP000631114"/>
    </source>
</evidence>
<dbReference type="OrthoDB" id="9049620at2759"/>
<evidence type="ECO:0000313" key="2">
    <source>
        <dbReference type="EMBL" id="KAF9604652.1"/>
    </source>
</evidence>
<accession>A0A835HUI1</accession>
<gene>
    <name evidence="2" type="ORF">IFM89_008983</name>
</gene>
<dbReference type="AlphaFoldDB" id="A0A835HUI1"/>
<sequence>MWWAVSVVGKESDEEVQLFLGNARIAMHPLDHCELLLAGGNARRFDLSWQVQSFFTALIALSHKEVHYRFYATSDQHVVRKRWSGSRDPEQTASMEETDRHKRAGDDVEYASFANEGTDCS</sequence>
<protein>
    <submittedName>
        <fullName evidence="2">Uncharacterized protein</fullName>
    </submittedName>
</protein>
<dbReference type="Proteomes" id="UP000631114">
    <property type="component" value="Unassembled WGS sequence"/>
</dbReference>
<name>A0A835HUI1_9MAGN</name>
<comment type="caution">
    <text evidence="2">The sequence shown here is derived from an EMBL/GenBank/DDBJ whole genome shotgun (WGS) entry which is preliminary data.</text>
</comment>
<organism evidence="2 3">
    <name type="scientific">Coptis chinensis</name>
    <dbReference type="NCBI Taxonomy" id="261450"/>
    <lineage>
        <taxon>Eukaryota</taxon>
        <taxon>Viridiplantae</taxon>
        <taxon>Streptophyta</taxon>
        <taxon>Embryophyta</taxon>
        <taxon>Tracheophyta</taxon>
        <taxon>Spermatophyta</taxon>
        <taxon>Magnoliopsida</taxon>
        <taxon>Ranunculales</taxon>
        <taxon>Ranunculaceae</taxon>
        <taxon>Coptidoideae</taxon>
        <taxon>Coptis</taxon>
    </lineage>
</organism>
<dbReference type="EMBL" id="JADFTS010000005">
    <property type="protein sequence ID" value="KAF9604652.1"/>
    <property type="molecule type" value="Genomic_DNA"/>
</dbReference>
<evidence type="ECO:0000256" key="1">
    <source>
        <dbReference type="SAM" id="MobiDB-lite"/>
    </source>
</evidence>
<feature type="compositionally biased region" description="Basic and acidic residues" evidence="1">
    <location>
        <begin position="97"/>
        <end position="106"/>
    </location>
</feature>